<dbReference type="EMBL" id="JAUZQC010000015">
    <property type="protein sequence ID" value="KAK5859307.1"/>
    <property type="molecule type" value="Genomic_DNA"/>
</dbReference>
<dbReference type="PANTHER" id="PTHR47331">
    <property type="entry name" value="PHD-TYPE DOMAIN-CONTAINING PROTEIN"/>
    <property type="match status" value="1"/>
</dbReference>
<dbReference type="InterPro" id="IPR036397">
    <property type="entry name" value="RNaseH_sf"/>
</dbReference>
<evidence type="ECO:0000313" key="2">
    <source>
        <dbReference type="EMBL" id="KAK5859307.1"/>
    </source>
</evidence>
<dbReference type="InterPro" id="IPR001584">
    <property type="entry name" value="Integrase_cat-core"/>
</dbReference>
<dbReference type="Proteomes" id="UP001346869">
    <property type="component" value="Unassembled WGS sequence"/>
</dbReference>
<reference evidence="2 3" key="1">
    <citation type="journal article" date="2023" name="Genes (Basel)">
        <title>Chromosome-Level Genome Assembly and Circadian Gene Repertoire of the Patagonia Blennie Eleginops maclovinus-The Closest Ancestral Proxy of Antarctic Cryonotothenioids.</title>
        <authorList>
            <person name="Cheng C.C."/>
            <person name="Rivera-Colon A.G."/>
            <person name="Minhas B.F."/>
            <person name="Wilson L."/>
            <person name="Rayamajhi N."/>
            <person name="Vargas-Chacoff L."/>
            <person name="Catchen J.M."/>
        </authorList>
    </citation>
    <scope>NUCLEOTIDE SEQUENCE [LARGE SCALE GENOMIC DNA]</scope>
    <source>
        <strain evidence="2">JMC-PN-2008</strain>
    </source>
</reference>
<dbReference type="PANTHER" id="PTHR47331:SF6">
    <property type="entry name" value="DOUBLECORTIN DOMAIN-CONTAINING PROTEIN"/>
    <property type="match status" value="1"/>
</dbReference>
<reference evidence="2 3" key="2">
    <citation type="journal article" date="2023" name="Mol. Biol. Evol.">
        <title>Genomics of Secondarily Temperate Adaptation in the Only Non-Antarctic Icefish.</title>
        <authorList>
            <person name="Rivera-Colon A.G."/>
            <person name="Rayamajhi N."/>
            <person name="Minhas B.F."/>
            <person name="Madrigal G."/>
            <person name="Bilyk K.T."/>
            <person name="Yoon V."/>
            <person name="Hune M."/>
            <person name="Gregory S."/>
            <person name="Cheng C.H.C."/>
            <person name="Catchen J.M."/>
        </authorList>
    </citation>
    <scope>NUCLEOTIDE SEQUENCE [LARGE SCALE GENOMIC DNA]</scope>
    <source>
        <strain evidence="2">JMC-PN-2008</strain>
    </source>
</reference>
<comment type="caution">
    <text evidence="2">The sequence shown here is derived from an EMBL/GenBank/DDBJ whole genome shotgun (WGS) entry which is preliminary data.</text>
</comment>
<dbReference type="SUPFAM" id="SSF53098">
    <property type="entry name" value="Ribonuclease H-like"/>
    <property type="match status" value="1"/>
</dbReference>
<accession>A0AAN7XDA8</accession>
<dbReference type="InterPro" id="IPR040676">
    <property type="entry name" value="DUF5641"/>
</dbReference>
<name>A0AAN7XDA8_ELEMC</name>
<dbReference type="Gene3D" id="3.30.420.10">
    <property type="entry name" value="Ribonuclease H-like superfamily/Ribonuclease H"/>
    <property type="match status" value="1"/>
</dbReference>
<dbReference type="AlphaFoldDB" id="A0AAN7XDA8"/>
<keyword evidence="3" id="KW-1185">Reference proteome</keyword>
<protein>
    <recommendedName>
        <fullName evidence="1">Integrase catalytic domain-containing protein</fullName>
    </recommendedName>
</protein>
<evidence type="ECO:0000259" key="1">
    <source>
        <dbReference type="PROSITE" id="PS50994"/>
    </source>
</evidence>
<dbReference type="InterPro" id="IPR012337">
    <property type="entry name" value="RNaseH-like_sf"/>
</dbReference>
<organism evidence="2 3">
    <name type="scientific">Eleginops maclovinus</name>
    <name type="common">Patagonian blennie</name>
    <name type="synonym">Eleginus maclovinus</name>
    <dbReference type="NCBI Taxonomy" id="56733"/>
    <lineage>
        <taxon>Eukaryota</taxon>
        <taxon>Metazoa</taxon>
        <taxon>Chordata</taxon>
        <taxon>Craniata</taxon>
        <taxon>Vertebrata</taxon>
        <taxon>Euteleostomi</taxon>
        <taxon>Actinopterygii</taxon>
        <taxon>Neopterygii</taxon>
        <taxon>Teleostei</taxon>
        <taxon>Neoteleostei</taxon>
        <taxon>Acanthomorphata</taxon>
        <taxon>Eupercaria</taxon>
        <taxon>Perciformes</taxon>
        <taxon>Notothenioidei</taxon>
        <taxon>Eleginopidae</taxon>
        <taxon>Eleginops</taxon>
    </lineage>
</organism>
<sequence>MSLPNNRRYALRRFFALRGPAKQLRSDCGTNFVGACREMGISTTEQGKVQNFLQEERCSWTFNPPHSSHMGGVWERMIGVARHILDSMLLRAGQAHLTHETLTTFLAEVTVIINARPLIPVSSDPEHPHILSPSILLTQKSGTSLPPLGSCSPREILKNQWKRVQLLADKFWNRWRKEYLATLQSRQKWQHKRPDLKPGDVVLLKEKRARRNEWPMGVVVKTVPSQDGLIRKAEVKVVQQGKTKNYYRPITELVFLLSPE</sequence>
<feature type="domain" description="Integrase catalytic" evidence="1">
    <location>
        <begin position="1"/>
        <end position="141"/>
    </location>
</feature>
<evidence type="ECO:0000313" key="3">
    <source>
        <dbReference type="Proteomes" id="UP001346869"/>
    </source>
</evidence>
<dbReference type="GO" id="GO:0015074">
    <property type="term" value="P:DNA integration"/>
    <property type="evidence" value="ECO:0007669"/>
    <property type="project" value="InterPro"/>
</dbReference>
<dbReference type="Pfam" id="PF18701">
    <property type="entry name" value="DUF5641"/>
    <property type="match status" value="1"/>
</dbReference>
<gene>
    <name evidence="2" type="ORF">PBY51_003384</name>
</gene>
<dbReference type="PROSITE" id="PS50994">
    <property type="entry name" value="INTEGRASE"/>
    <property type="match status" value="1"/>
</dbReference>
<dbReference type="GO" id="GO:0003676">
    <property type="term" value="F:nucleic acid binding"/>
    <property type="evidence" value="ECO:0007669"/>
    <property type="project" value="InterPro"/>
</dbReference>
<proteinExistence type="predicted"/>